<dbReference type="Gene3D" id="2.60.120.10">
    <property type="entry name" value="Jelly Rolls"/>
    <property type="match status" value="1"/>
</dbReference>
<gene>
    <name evidence="2" type="ordered locus">PST_3266</name>
</gene>
<dbReference type="InterPro" id="IPR014710">
    <property type="entry name" value="RmlC-like_jellyroll"/>
</dbReference>
<dbReference type="KEGG" id="psa:PST_3266"/>
<dbReference type="AlphaFoldDB" id="A4VPJ6"/>
<organism evidence="2 3">
    <name type="scientific">Stutzerimonas stutzeri (strain A1501)</name>
    <name type="common">Pseudomonas stutzeri</name>
    <dbReference type="NCBI Taxonomy" id="379731"/>
    <lineage>
        <taxon>Bacteria</taxon>
        <taxon>Pseudomonadati</taxon>
        <taxon>Pseudomonadota</taxon>
        <taxon>Gammaproteobacteria</taxon>
        <taxon>Pseudomonadales</taxon>
        <taxon>Pseudomonadaceae</taxon>
        <taxon>Stutzerimonas</taxon>
    </lineage>
</organism>
<dbReference type="eggNOG" id="COG0664">
    <property type="taxonomic scope" value="Bacteria"/>
</dbReference>
<dbReference type="InterPro" id="IPR018490">
    <property type="entry name" value="cNMP-bd_dom_sf"/>
</dbReference>
<keyword evidence="2" id="KW-0418">Kinase</keyword>
<dbReference type="SMART" id="SM00100">
    <property type="entry name" value="cNMP"/>
    <property type="match status" value="1"/>
</dbReference>
<proteinExistence type="predicted"/>
<dbReference type="PANTHER" id="PTHR24567">
    <property type="entry name" value="CRP FAMILY TRANSCRIPTIONAL REGULATORY PROTEIN"/>
    <property type="match status" value="1"/>
</dbReference>
<evidence type="ECO:0000313" key="2">
    <source>
        <dbReference type="EMBL" id="ABP80897.1"/>
    </source>
</evidence>
<evidence type="ECO:0000313" key="3">
    <source>
        <dbReference type="Proteomes" id="UP000000233"/>
    </source>
</evidence>
<dbReference type="GO" id="GO:0016301">
    <property type="term" value="F:kinase activity"/>
    <property type="evidence" value="ECO:0007669"/>
    <property type="project" value="UniProtKB-KW"/>
</dbReference>
<dbReference type="PROSITE" id="PS00888">
    <property type="entry name" value="CNMP_BINDING_1"/>
    <property type="match status" value="1"/>
</dbReference>
<dbReference type="InterPro" id="IPR018488">
    <property type="entry name" value="cNMP-bd_CS"/>
</dbReference>
<dbReference type="GO" id="GO:0005829">
    <property type="term" value="C:cytosol"/>
    <property type="evidence" value="ECO:0007669"/>
    <property type="project" value="TreeGrafter"/>
</dbReference>
<dbReference type="SUPFAM" id="SSF51206">
    <property type="entry name" value="cAMP-binding domain-like"/>
    <property type="match status" value="1"/>
</dbReference>
<sequence>MIYSLARPGLLCADVTLPIVCPFRSRITDMYLLGEQPAYADRLITRLQTIPTQLLEGLQPSGPNLELKHTDDLCAELPAQQLFIIETGLLHALIDGKPLFYLQEGDLVGLRQPSDLPECRYCSDEPISLVPYSRNAVFQHIHADEQRQELFTQYLIGHTALLGDALARLKQPEIRPATGFKHFAVGEELIRQGDEADNVFIIIEGHAEAIVDGQKVGDVQKDEIFGAMAVFTRERRSATVVASEPCTVMVIPKEQFLGLTQSNPRIAHSLIESMARRIDLLNKEVTHLRVNVAV</sequence>
<dbReference type="Proteomes" id="UP000000233">
    <property type="component" value="Chromosome"/>
</dbReference>
<name>A4VPJ6_STUS1</name>
<dbReference type="PANTHER" id="PTHR24567:SF74">
    <property type="entry name" value="HTH-TYPE TRANSCRIPTIONAL REGULATOR ARCR"/>
    <property type="match status" value="1"/>
</dbReference>
<dbReference type="InterPro" id="IPR050397">
    <property type="entry name" value="Env_Response_Regulators"/>
</dbReference>
<keyword evidence="3" id="KW-1185">Reference proteome</keyword>
<protein>
    <submittedName>
        <fullName evidence="2">cAMP-dependent protein kinase</fullName>
    </submittedName>
</protein>
<keyword evidence="2" id="KW-0808">Transferase</keyword>
<dbReference type="GO" id="GO:0003700">
    <property type="term" value="F:DNA-binding transcription factor activity"/>
    <property type="evidence" value="ECO:0007669"/>
    <property type="project" value="TreeGrafter"/>
</dbReference>
<dbReference type="Pfam" id="PF00027">
    <property type="entry name" value="cNMP_binding"/>
    <property type="match status" value="1"/>
</dbReference>
<dbReference type="HOGENOM" id="CLU_091658_0_0_6"/>
<evidence type="ECO:0000259" key="1">
    <source>
        <dbReference type="PROSITE" id="PS50042"/>
    </source>
</evidence>
<dbReference type="CDD" id="cd00038">
    <property type="entry name" value="CAP_ED"/>
    <property type="match status" value="1"/>
</dbReference>
<dbReference type="InterPro" id="IPR000595">
    <property type="entry name" value="cNMP-bd_dom"/>
</dbReference>
<dbReference type="EMBL" id="CP000304">
    <property type="protein sequence ID" value="ABP80897.1"/>
    <property type="molecule type" value="Genomic_DNA"/>
</dbReference>
<feature type="domain" description="Cyclic nucleotide-binding" evidence="1">
    <location>
        <begin position="162"/>
        <end position="277"/>
    </location>
</feature>
<dbReference type="PRINTS" id="PR00103">
    <property type="entry name" value="CAMPKINASE"/>
</dbReference>
<accession>A4VPJ6</accession>
<reference evidence="2 3" key="1">
    <citation type="journal article" date="2008" name="Proc. Natl. Acad. Sci. U.S.A.">
        <title>Nitrogen fixation island and rhizosphere competence traits in the genome of root-associated Pseudomonas stutzeri A1501.</title>
        <authorList>
            <person name="Yan Y."/>
            <person name="Yang J."/>
            <person name="Dou Y."/>
            <person name="Chen M."/>
            <person name="Ping S."/>
            <person name="Peng J."/>
            <person name="Lu W."/>
            <person name="Zhang W."/>
            <person name="Yao Z."/>
            <person name="Li H."/>
            <person name="Liu W."/>
            <person name="He S."/>
            <person name="Geng L."/>
            <person name="Zhang X."/>
            <person name="Yang F."/>
            <person name="Yu H."/>
            <person name="Zhan Y."/>
            <person name="Li D."/>
            <person name="Lin Z."/>
            <person name="Wang Y."/>
            <person name="Elmerich C."/>
            <person name="Lin M."/>
            <person name="Jin Q."/>
        </authorList>
    </citation>
    <scope>NUCLEOTIDE SEQUENCE [LARGE SCALE GENOMIC DNA]</scope>
    <source>
        <strain evidence="2 3">A1501</strain>
    </source>
</reference>
<dbReference type="PROSITE" id="PS50042">
    <property type="entry name" value="CNMP_BINDING_3"/>
    <property type="match status" value="1"/>
</dbReference>